<feature type="domain" description="Periplasmic binding protein" evidence="4">
    <location>
        <begin position="45"/>
        <end position="302"/>
    </location>
</feature>
<evidence type="ECO:0000313" key="5">
    <source>
        <dbReference type="EMBL" id="AOT72613.1"/>
    </source>
</evidence>
<dbReference type="CDD" id="cd19992">
    <property type="entry name" value="PBP1_ABC_xylose_binding-like"/>
    <property type="match status" value="1"/>
</dbReference>
<dbReference type="RefSeq" id="WP_069980922.1">
    <property type="nucleotide sequence ID" value="NZ_CP017269.1"/>
</dbReference>
<dbReference type="Gene3D" id="3.40.50.2300">
    <property type="match status" value="2"/>
</dbReference>
<evidence type="ECO:0000256" key="1">
    <source>
        <dbReference type="ARBA" id="ARBA00004196"/>
    </source>
</evidence>
<organism evidence="5 6">
    <name type="scientific">Geosporobacter ferrireducens</name>
    <dbReference type="NCBI Taxonomy" id="1424294"/>
    <lineage>
        <taxon>Bacteria</taxon>
        <taxon>Bacillati</taxon>
        <taxon>Bacillota</taxon>
        <taxon>Clostridia</taxon>
        <taxon>Peptostreptococcales</taxon>
        <taxon>Thermotaleaceae</taxon>
        <taxon>Geosporobacter</taxon>
    </lineage>
</organism>
<comment type="subcellular location">
    <subcellularLocation>
        <location evidence="1">Cell envelope</location>
    </subcellularLocation>
</comment>
<dbReference type="OrthoDB" id="9769193at2"/>
<dbReference type="InterPro" id="IPR025997">
    <property type="entry name" value="SBP_2_dom"/>
</dbReference>
<feature type="signal peptide" evidence="3">
    <location>
        <begin position="1"/>
        <end position="29"/>
    </location>
</feature>
<protein>
    <recommendedName>
        <fullName evidence="4">Periplasmic binding protein domain-containing protein</fullName>
    </recommendedName>
</protein>
<dbReference type="PROSITE" id="PS51257">
    <property type="entry name" value="PROKAR_LIPOPROTEIN"/>
    <property type="match status" value="1"/>
</dbReference>
<dbReference type="STRING" id="1424294.Gferi_25500"/>
<dbReference type="SUPFAM" id="SSF53822">
    <property type="entry name" value="Periplasmic binding protein-like I"/>
    <property type="match status" value="1"/>
</dbReference>
<dbReference type="PANTHER" id="PTHR30036:SF1">
    <property type="entry name" value="D-XYLOSE-BINDING PERIPLASMIC PROTEIN"/>
    <property type="match status" value="1"/>
</dbReference>
<evidence type="ECO:0000256" key="2">
    <source>
        <dbReference type="ARBA" id="ARBA00022729"/>
    </source>
</evidence>
<reference evidence="5 6" key="1">
    <citation type="submission" date="2016-09" db="EMBL/GenBank/DDBJ databases">
        <title>Genomic analysis reveals versatility of anaerobic energy metabolism of Geosporobacter ferrireducens IRF9 of phylum Firmicutes.</title>
        <authorList>
            <person name="Kim S.-J."/>
        </authorList>
    </citation>
    <scope>NUCLEOTIDE SEQUENCE [LARGE SCALE GENOMIC DNA]</scope>
    <source>
        <strain evidence="5 6">IRF9</strain>
    </source>
</reference>
<dbReference type="Proteomes" id="UP000095743">
    <property type="component" value="Chromosome"/>
</dbReference>
<accession>A0A1D8GNZ2</accession>
<keyword evidence="2 3" id="KW-0732">Signal</keyword>
<evidence type="ECO:0000313" key="6">
    <source>
        <dbReference type="Proteomes" id="UP000095743"/>
    </source>
</evidence>
<dbReference type="GO" id="GO:0030288">
    <property type="term" value="C:outer membrane-bounded periplasmic space"/>
    <property type="evidence" value="ECO:0007669"/>
    <property type="project" value="TreeGrafter"/>
</dbReference>
<name>A0A1D8GNZ2_9FIRM</name>
<dbReference type="InterPro" id="IPR028082">
    <property type="entry name" value="Peripla_BP_I"/>
</dbReference>
<gene>
    <name evidence="5" type="ORF">Gferi_25500</name>
</gene>
<proteinExistence type="predicted"/>
<dbReference type="InterPro" id="IPR050555">
    <property type="entry name" value="Bact_Solute-Bind_Prot2"/>
</dbReference>
<dbReference type="EMBL" id="CP017269">
    <property type="protein sequence ID" value="AOT72613.1"/>
    <property type="molecule type" value="Genomic_DNA"/>
</dbReference>
<keyword evidence="6" id="KW-1185">Reference proteome</keyword>
<dbReference type="PANTHER" id="PTHR30036">
    <property type="entry name" value="D-XYLOSE-BINDING PERIPLASMIC PROTEIN"/>
    <property type="match status" value="1"/>
</dbReference>
<dbReference type="Pfam" id="PF13407">
    <property type="entry name" value="Peripla_BP_4"/>
    <property type="match status" value="1"/>
</dbReference>
<dbReference type="AlphaFoldDB" id="A0A1D8GNZ2"/>
<sequence>MKRLSSITAYLLVMVLVIGLLAGCAPKQAEPVATPGTEEKKPVKIGISLPTQREERWVLDKDNFEKVAKELGVEVLIQVADNDAAKQQSQVENMIANGINVLIIAPHDGTAAANIVTMCHDSGIKVVSYDRLVMNADVDLYLTFDSLVVGEMQAKWMLERAPKGNIALLAGDPGDSCAVLYRQGALNVLKPKVDSGDIKLVLDQECKDWQPVEALKHIENALTVNKNDIQGIVAPNDGTAGAAIQALAAQGLDGKVPVTGQDAEVDAIKRIIEGTQGMTIFNDIRDLGRAAIVSAIKLYHGEDPGADKVNNNGKYDVPSIEIAPVIVDKDNYKKILIESGFIKEEALK</sequence>
<evidence type="ECO:0000259" key="4">
    <source>
        <dbReference type="Pfam" id="PF13407"/>
    </source>
</evidence>
<evidence type="ECO:0000256" key="3">
    <source>
        <dbReference type="SAM" id="SignalP"/>
    </source>
</evidence>
<feature type="chain" id="PRO_5009107547" description="Periplasmic binding protein domain-containing protein" evidence="3">
    <location>
        <begin position="30"/>
        <end position="348"/>
    </location>
</feature>
<dbReference type="KEGG" id="gfe:Gferi_25500"/>
<dbReference type="GO" id="GO:0030246">
    <property type="term" value="F:carbohydrate binding"/>
    <property type="evidence" value="ECO:0007669"/>
    <property type="project" value="TreeGrafter"/>
</dbReference>